<keyword evidence="1" id="KW-0472">Membrane</keyword>
<sequence length="434" mass="46970">MKKRGWIITGIIVVLVAIVGGVLWWQHQQAAQGQAERVAAQLARNNKVAKQIASKWTDDQHNYVKSSVTADTLQQLSTAQQAAAKQATAKAERQATANELALTKLKRAYTATAKVNALFEAPALVDAKVSAQPLIKSSTTTQAINQAAASGVNATLSKTLAQLQTLAKAQVSERTALKAAVDKIADNGTLKDDVSRADLAAFQAVVAGLKYPQLAAGYHNLVTAVAAKIKVLDSLKSMDPKELDRRILYLMSGAEGQQPDMKKMQSSWVQNGQFAGDTYQADIYARLITDSIKSQLYADVKVQPDGKLIVHEHQSGATKTYGNVLENVPADLAAQRPDPNGPIIPKIKDFATFKALLEKAGADVDADAKEYGDRDYIGLANSDDSGYYYEKHEGGIYTCTFEEPYEDFPLGPTPTDAQFDAQLTLTIWNEIEGN</sequence>
<dbReference type="Proteomes" id="UP001597252">
    <property type="component" value="Unassembled WGS sequence"/>
</dbReference>
<evidence type="ECO:0000313" key="2">
    <source>
        <dbReference type="EMBL" id="MFD1484258.1"/>
    </source>
</evidence>
<reference evidence="3" key="1">
    <citation type="journal article" date="2019" name="Int. J. Syst. Evol. Microbiol.">
        <title>The Global Catalogue of Microorganisms (GCM) 10K type strain sequencing project: providing services to taxonomists for standard genome sequencing and annotation.</title>
        <authorList>
            <consortium name="The Broad Institute Genomics Platform"/>
            <consortium name="The Broad Institute Genome Sequencing Center for Infectious Disease"/>
            <person name="Wu L."/>
            <person name="Ma J."/>
        </authorList>
    </citation>
    <scope>NUCLEOTIDE SEQUENCE [LARGE SCALE GENOMIC DNA]</scope>
    <source>
        <strain evidence="3">CCM 8903</strain>
    </source>
</reference>
<evidence type="ECO:0000313" key="3">
    <source>
        <dbReference type="Proteomes" id="UP001597252"/>
    </source>
</evidence>
<gene>
    <name evidence="2" type="ORF">ACFQ5J_03310</name>
</gene>
<keyword evidence="1" id="KW-0812">Transmembrane</keyword>
<keyword evidence="1" id="KW-1133">Transmembrane helix</keyword>
<proteinExistence type="predicted"/>
<feature type="transmembrane region" description="Helical" evidence="1">
    <location>
        <begin position="7"/>
        <end position="25"/>
    </location>
</feature>
<dbReference type="RefSeq" id="WP_125752283.1">
    <property type="nucleotide sequence ID" value="NZ_JBHTON010000006.1"/>
</dbReference>
<keyword evidence="3" id="KW-1185">Reference proteome</keyword>
<protein>
    <submittedName>
        <fullName evidence="2">Uncharacterized protein</fullName>
    </submittedName>
</protein>
<name>A0ABW4E576_9LACO</name>
<comment type="caution">
    <text evidence="2">The sequence shown here is derived from an EMBL/GenBank/DDBJ whole genome shotgun (WGS) entry which is preliminary data.</text>
</comment>
<evidence type="ECO:0000256" key="1">
    <source>
        <dbReference type="SAM" id="Phobius"/>
    </source>
</evidence>
<dbReference type="EMBL" id="JBHTON010000006">
    <property type="protein sequence ID" value="MFD1484258.1"/>
    <property type="molecule type" value="Genomic_DNA"/>
</dbReference>
<accession>A0ABW4E576</accession>
<organism evidence="2 3">
    <name type="scientific">Lacticaseibacillus baoqingensis</name>
    <dbReference type="NCBI Taxonomy" id="2486013"/>
    <lineage>
        <taxon>Bacteria</taxon>
        <taxon>Bacillati</taxon>
        <taxon>Bacillota</taxon>
        <taxon>Bacilli</taxon>
        <taxon>Lactobacillales</taxon>
        <taxon>Lactobacillaceae</taxon>
        <taxon>Lacticaseibacillus</taxon>
    </lineage>
</organism>